<dbReference type="PANTHER" id="PTHR22916">
    <property type="entry name" value="GLYCOSYLTRANSFERASE"/>
    <property type="match status" value="1"/>
</dbReference>
<reference evidence="3" key="3">
    <citation type="submission" date="2018-05" db="EMBL/GenBank/DDBJ databases">
        <authorList>
            <person name="Lanie J.A."/>
            <person name="Ng W.-L."/>
            <person name="Kazmierczak K.M."/>
            <person name="Andrzejewski T.M."/>
            <person name="Davidsen T.M."/>
            <person name="Wayne K.J."/>
            <person name="Tettelin H."/>
            <person name="Glass J.I."/>
            <person name="Rusch D."/>
            <person name="Podicherti R."/>
            <person name="Tsui H.-C.T."/>
            <person name="Winkler M.E."/>
        </authorList>
    </citation>
    <scope>NUCLEOTIDE SEQUENCE</scope>
    <source>
        <strain evidence="3">Lactococcus lactis</strain>
    </source>
</reference>
<dbReference type="PANTHER" id="PTHR22916:SF3">
    <property type="entry name" value="UDP-GLCNAC:BETAGAL BETA-1,3-N-ACETYLGLUCOSAMINYLTRANSFERASE-LIKE PROTEIN 1"/>
    <property type="match status" value="1"/>
</dbReference>
<dbReference type="AlphaFoldDB" id="A0A2X0STW3"/>
<evidence type="ECO:0000313" key="4">
    <source>
        <dbReference type="Proteomes" id="UP000279235"/>
    </source>
</evidence>
<evidence type="ECO:0000313" key="2">
    <source>
        <dbReference type="EMBL" id="SPB25888.1"/>
    </source>
</evidence>
<name>A0A2X0STW3_9LACT</name>
<dbReference type="Gene3D" id="3.90.550.10">
    <property type="entry name" value="Spore Coat Polysaccharide Biosynthesis Protein SpsA, Chain A"/>
    <property type="match status" value="1"/>
</dbReference>
<reference evidence="2" key="1">
    <citation type="submission" date="2018-01" db="EMBL/GenBank/DDBJ databases">
        <authorList>
            <person name="Gaut B.S."/>
            <person name="Morton B.R."/>
            <person name="Clegg M.T."/>
            <person name="Duvall M.R."/>
        </authorList>
    </citation>
    <scope>NUCLEOTIDE SEQUENCE</scope>
    <source>
        <strain evidence="2">Lactococcus lactis</strain>
    </source>
</reference>
<dbReference type="SUPFAM" id="SSF53448">
    <property type="entry name" value="Nucleotide-diphospho-sugar transferases"/>
    <property type="match status" value="1"/>
</dbReference>
<feature type="domain" description="Glycosyltransferase 2-like" evidence="1">
    <location>
        <begin position="4"/>
        <end position="171"/>
    </location>
</feature>
<dbReference type="GO" id="GO:0016758">
    <property type="term" value="F:hexosyltransferase activity"/>
    <property type="evidence" value="ECO:0007669"/>
    <property type="project" value="UniProtKB-ARBA"/>
</dbReference>
<dbReference type="Proteomes" id="UP000279235">
    <property type="component" value="Unassembled WGS sequence"/>
</dbReference>
<proteinExistence type="predicted"/>
<organism evidence="3 4">
    <name type="scientific">Lactococcus lactis</name>
    <dbReference type="NCBI Taxonomy" id="1358"/>
    <lineage>
        <taxon>Bacteria</taxon>
        <taxon>Bacillati</taxon>
        <taxon>Bacillota</taxon>
        <taxon>Bacilli</taxon>
        <taxon>Lactobacillales</taxon>
        <taxon>Streptococcaceae</taxon>
        <taxon>Lactococcus</taxon>
    </lineage>
</organism>
<dbReference type="EMBL" id="OGTW01000059">
    <property type="protein sequence ID" value="SPB25888.1"/>
    <property type="molecule type" value="Genomic_DNA"/>
</dbReference>
<dbReference type="CDD" id="cd00761">
    <property type="entry name" value="Glyco_tranf_GTA_type"/>
    <property type="match status" value="1"/>
</dbReference>
<evidence type="ECO:0000313" key="3">
    <source>
        <dbReference type="EMBL" id="SPS11454.1"/>
    </source>
</evidence>
<dbReference type="Pfam" id="PF00535">
    <property type="entry name" value="Glycos_transf_2"/>
    <property type="match status" value="1"/>
</dbReference>
<evidence type="ECO:0000259" key="1">
    <source>
        <dbReference type="Pfam" id="PF00535"/>
    </source>
</evidence>
<accession>A0A2X0STW3</accession>
<dbReference type="InterPro" id="IPR001173">
    <property type="entry name" value="Glyco_trans_2-like"/>
</dbReference>
<sequence length="330" mass="38801">MKYSVIIPVYNVEKYIDRCLKSIISQNYDDLEIIVVDNGSTDSSGSICDTYANEHSNISVYHIENHGVGSARNFGLSKARGEFIYFVDSDDYLVGNLFADFADKLVLDLDLAVFSYYNSFEEDLTEKQRTEKSLPFKGNYDKDGFIKIFKELFLSDMLYTVWNKIYRREFLLENNFSFEQYELGEDVRFNLYVYREVNKIYLSQDSYYVYVTGRKGSAMSGYNPKRLQYQLQELKMVDNLLSDWNLDSSGFDKTIKSRILMSNIYNISKQNTQVSIKLKYVKDICENKAIKSFIYTEENDLKPFIKYLLKHKMYRTVLFLKKVQALIKRS</sequence>
<gene>
    <name evidence="3" type="primary">epsJ_6</name>
    <name evidence="3" type="ORF">AMHIJAGA_01388</name>
</gene>
<dbReference type="EMBL" id="OGTW02000059">
    <property type="protein sequence ID" value="SPS11454.1"/>
    <property type="molecule type" value="Genomic_DNA"/>
</dbReference>
<keyword evidence="3" id="KW-0808">Transferase</keyword>
<reference evidence="4" key="2">
    <citation type="submission" date="2018-05" db="EMBL/GenBank/DDBJ databases">
        <authorList>
            <person name="Duru I."/>
        </authorList>
    </citation>
    <scope>NUCLEOTIDE SEQUENCE [LARGE SCALE GENOMIC DNA]</scope>
</reference>
<dbReference type="RefSeq" id="WP_127093916.1">
    <property type="nucleotide sequence ID" value="NZ_CP084192.1"/>
</dbReference>
<protein>
    <submittedName>
        <fullName evidence="3">Putative glycosyltransferase EpsJ</fullName>
    </submittedName>
</protein>
<dbReference type="InterPro" id="IPR029044">
    <property type="entry name" value="Nucleotide-diphossugar_trans"/>
</dbReference>